<keyword evidence="4" id="KW-1133">Transmembrane helix</keyword>
<organism evidence="7 8">
    <name type="scientific">Polyplax serrata</name>
    <name type="common">Common mouse louse</name>
    <dbReference type="NCBI Taxonomy" id="468196"/>
    <lineage>
        <taxon>Eukaryota</taxon>
        <taxon>Metazoa</taxon>
        <taxon>Ecdysozoa</taxon>
        <taxon>Arthropoda</taxon>
        <taxon>Hexapoda</taxon>
        <taxon>Insecta</taxon>
        <taxon>Pterygota</taxon>
        <taxon>Neoptera</taxon>
        <taxon>Paraneoptera</taxon>
        <taxon>Psocodea</taxon>
        <taxon>Troctomorpha</taxon>
        <taxon>Phthiraptera</taxon>
        <taxon>Anoplura</taxon>
        <taxon>Polyplacidae</taxon>
        <taxon>Polyplax</taxon>
    </lineage>
</organism>
<dbReference type="SMART" id="SM00365">
    <property type="entry name" value="LRR_SD22"/>
    <property type="match status" value="7"/>
</dbReference>
<protein>
    <recommendedName>
        <fullName evidence="6">LRRCT domain-containing protein</fullName>
    </recommendedName>
</protein>
<dbReference type="Gene3D" id="3.80.10.10">
    <property type="entry name" value="Ribonuclease Inhibitor"/>
    <property type="match status" value="2"/>
</dbReference>
<evidence type="ECO:0000256" key="1">
    <source>
        <dbReference type="ARBA" id="ARBA00022614"/>
    </source>
</evidence>
<evidence type="ECO:0000259" key="6">
    <source>
        <dbReference type="SMART" id="SM00082"/>
    </source>
</evidence>
<accession>A0ABR1AE79</accession>
<feature type="domain" description="LRRCT" evidence="6">
    <location>
        <begin position="367"/>
        <end position="420"/>
    </location>
</feature>
<keyword evidence="8" id="KW-1185">Reference proteome</keyword>
<dbReference type="Pfam" id="PF00560">
    <property type="entry name" value="LRR_1"/>
    <property type="match status" value="1"/>
</dbReference>
<evidence type="ECO:0000256" key="5">
    <source>
        <dbReference type="SAM" id="SignalP"/>
    </source>
</evidence>
<dbReference type="EMBL" id="JAWJWF010000052">
    <property type="protein sequence ID" value="KAK6617246.1"/>
    <property type="molecule type" value="Genomic_DNA"/>
</dbReference>
<keyword evidence="2 5" id="KW-0732">Signal</keyword>
<name>A0ABR1AE79_POLSC</name>
<evidence type="ECO:0000313" key="8">
    <source>
        <dbReference type="Proteomes" id="UP001359485"/>
    </source>
</evidence>
<dbReference type="InterPro" id="IPR001611">
    <property type="entry name" value="Leu-rich_rpt"/>
</dbReference>
<comment type="caution">
    <text evidence="7">The sequence shown here is derived from an EMBL/GenBank/DDBJ whole genome shotgun (WGS) entry which is preliminary data.</text>
</comment>
<dbReference type="InterPro" id="IPR032675">
    <property type="entry name" value="LRR_dom_sf"/>
</dbReference>
<feature type="signal peptide" evidence="5">
    <location>
        <begin position="1"/>
        <end position="21"/>
    </location>
</feature>
<evidence type="ECO:0000256" key="4">
    <source>
        <dbReference type="SAM" id="Phobius"/>
    </source>
</evidence>
<reference evidence="7 8" key="1">
    <citation type="submission" date="2023-09" db="EMBL/GenBank/DDBJ databases">
        <title>Genomes of two closely related lineages of the louse Polyplax serrata with different host specificities.</title>
        <authorList>
            <person name="Martinu J."/>
            <person name="Tarabai H."/>
            <person name="Stefka J."/>
            <person name="Hypsa V."/>
        </authorList>
    </citation>
    <scope>NUCLEOTIDE SEQUENCE [LARGE SCALE GENOMIC DNA]</scope>
    <source>
        <strain evidence="7">98ZLc_SE</strain>
    </source>
</reference>
<dbReference type="PRINTS" id="PR00019">
    <property type="entry name" value="LEURICHRPT"/>
</dbReference>
<dbReference type="SUPFAM" id="SSF52058">
    <property type="entry name" value="L domain-like"/>
    <property type="match status" value="1"/>
</dbReference>
<dbReference type="PROSITE" id="PS51450">
    <property type="entry name" value="LRR"/>
    <property type="match status" value="4"/>
</dbReference>
<dbReference type="SMART" id="SM00082">
    <property type="entry name" value="LRRCT"/>
    <property type="match status" value="1"/>
</dbReference>
<dbReference type="InterPro" id="IPR000483">
    <property type="entry name" value="Cys-rich_flank_reg_C"/>
</dbReference>
<dbReference type="PANTHER" id="PTHR24369">
    <property type="entry name" value="ANTIGEN BSP, PUTATIVE-RELATED"/>
    <property type="match status" value="1"/>
</dbReference>
<feature type="chain" id="PRO_5047128004" description="LRRCT domain-containing protein" evidence="5">
    <location>
        <begin position="22"/>
        <end position="721"/>
    </location>
</feature>
<keyword evidence="1" id="KW-0433">Leucine-rich repeat</keyword>
<dbReference type="Proteomes" id="UP001359485">
    <property type="component" value="Unassembled WGS sequence"/>
</dbReference>
<evidence type="ECO:0000256" key="3">
    <source>
        <dbReference type="ARBA" id="ARBA00022737"/>
    </source>
</evidence>
<proteinExistence type="predicted"/>
<feature type="transmembrane region" description="Helical" evidence="4">
    <location>
        <begin position="658"/>
        <end position="679"/>
    </location>
</feature>
<dbReference type="PANTHER" id="PTHR24369:SF210">
    <property type="entry name" value="CHAOPTIN-RELATED"/>
    <property type="match status" value="1"/>
</dbReference>
<keyword evidence="3" id="KW-0677">Repeat</keyword>
<dbReference type="InterPro" id="IPR050541">
    <property type="entry name" value="LRR_TM_domain-containing"/>
</dbReference>
<evidence type="ECO:0000256" key="2">
    <source>
        <dbReference type="ARBA" id="ARBA00022729"/>
    </source>
</evidence>
<dbReference type="Pfam" id="PF13855">
    <property type="entry name" value="LRR_8"/>
    <property type="match status" value="2"/>
</dbReference>
<sequence>MIRTIPLGLLLVLCLIGTVSGSSLWKCPELNDTTASCICEFPQALRCSINLNLLKGLVACLKALPTDEVISLLDFTIPNITHLPGHQLEGVSLHGLVLTSGELRNISTDAFFGLSTPLQALGLPNNKLDRMPVEALKTLTKLEQLDLSFNNLSSLNSTSLTYLTVLTFLDLSNNQIENLKPNTFSHMKSLSTMKLNNNRLKVDDISALVGLENLRELYLNGNKLLGILNSTTFPIMPSLQTLSLANNQFRSIAQGAMKGATGLQNLILSHNQIDVLEDHSFKEVKKLRSLSLSSNRIVAISGLSLAHLTELTELDLSHNFLRALTPDIVVPLTNLRILCLDDNDISMVESGTFPNNTTLERFTLSDNPLSCDCNLIDFSVWLSNATKISPGDKSTAVCMTPIHLENALLIEVPPTELRCDEDDYFLLMQEGPSAAHISGSQIALRAFHFNGTGISLLWSIDTDARSFACDAVFVYEETSLHEILLASTPLKCNSSDMSDPTTLVVKLGLGSMQPFHRYRYCLVLIEDDKFTDEVQLVLGCSEIIPLTTSNNSISQPPRSSASTRITSLRAKASADSLTIVVDLWNQKKLNDTCHVTVVVFSMNVLLAQHLLNCTNPSITLHGLADSTHQVCATLDRFAPRERLQCVTVNGQMKSLTNVWLIICYVIFISFAFLLLFCAYRKLVNRYGLKVVHQRFLQCSDLEEQKPKQYSRYVKLHTADNL</sequence>
<keyword evidence="4" id="KW-0812">Transmembrane</keyword>
<evidence type="ECO:0000313" key="7">
    <source>
        <dbReference type="EMBL" id="KAK6617246.1"/>
    </source>
</evidence>
<dbReference type="SMART" id="SM00369">
    <property type="entry name" value="LRR_TYP"/>
    <property type="match status" value="8"/>
</dbReference>
<dbReference type="InterPro" id="IPR003591">
    <property type="entry name" value="Leu-rich_rpt_typical-subtyp"/>
</dbReference>
<keyword evidence="4" id="KW-0472">Membrane</keyword>
<gene>
    <name evidence="7" type="ORF">RUM44_005577</name>
</gene>